<dbReference type="AlphaFoldDB" id="A0AAV6UQ47"/>
<proteinExistence type="predicted"/>
<evidence type="ECO:0000313" key="1">
    <source>
        <dbReference type="EMBL" id="KAG8186411.1"/>
    </source>
</evidence>
<organism evidence="1 2">
    <name type="scientific">Oedothorax gibbosus</name>
    <dbReference type="NCBI Taxonomy" id="931172"/>
    <lineage>
        <taxon>Eukaryota</taxon>
        <taxon>Metazoa</taxon>
        <taxon>Ecdysozoa</taxon>
        <taxon>Arthropoda</taxon>
        <taxon>Chelicerata</taxon>
        <taxon>Arachnida</taxon>
        <taxon>Araneae</taxon>
        <taxon>Araneomorphae</taxon>
        <taxon>Entelegynae</taxon>
        <taxon>Araneoidea</taxon>
        <taxon>Linyphiidae</taxon>
        <taxon>Erigoninae</taxon>
        <taxon>Oedothorax</taxon>
    </lineage>
</organism>
<keyword evidence="2" id="KW-1185">Reference proteome</keyword>
<evidence type="ECO:0000313" key="2">
    <source>
        <dbReference type="Proteomes" id="UP000827092"/>
    </source>
</evidence>
<dbReference type="Proteomes" id="UP000827092">
    <property type="component" value="Unassembled WGS sequence"/>
</dbReference>
<comment type="caution">
    <text evidence="1">The sequence shown here is derived from an EMBL/GenBank/DDBJ whole genome shotgun (WGS) entry which is preliminary data.</text>
</comment>
<accession>A0AAV6UQ47</accession>
<name>A0AAV6UQ47_9ARAC</name>
<sequence>MLASHSNSHKQPVKLSSPTYKTVSSHKREFMTICGKVGVIKFSAPFNHTHKAVDGPVLAPPLMDRRSSGVGEMFRRRSDNRYAEGCGVDGVRGSVNLSELDFRFCSIDTAELIYMCGMYGSI</sequence>
<dbReference type="EMBL" id="JAFNEN010000302">
    <property type="protein sequence ID" value="KAG8186411.1"/>
    <property type="molecule type" value="Genomic_DNA"/>
</dbReference>
<reference evidence="1 2" key="1">
    <citation type="journal article" date="2022" name="Nat. Ecol. Evol.">
        <title>A masculinizing supergene underlies an exaggerated male reproductive morph in a spider.</title>
        <authorList>
            <person name="Hendrickx F."/>
            <person name="De Corte Z."/>
            <person name="Sonet G."/>
            <person name="Van Belleghem S.M."/>
            <person name="Kostlbacher S."/>
            <person name="Vangestel C."/>
        </authorList>
    </citation>
    <scope>NUCLEOTIDE SEQUENCE [LARGE SCALE GENOMIC DNA]</scope>
    <source>
        <strain evidence="1">W744_W776</strain>
    </source>
</reference>
<gene>
    <name evidence="1" type="ORF">JTE90_023142</name>
</gene>
<protein>
    <submittedName>
        <fullName evidence="1">Uncharacterized protein</fullName>
    </submittedName>
</protein>